<dbReference type="PROSITE" id="PS50088">
    <property type="entry name" value="ANK_REPEAT"/>
    <property type="match status" value="2"/>
</dbReference>
<proteinExistence type="predicted"/>
<keyword evidence="4" id="KW-1185">Reference proteome</keyword>
<accession>A0AAV9XMV5</accession>
<dbReference type="PANTHER" id="PTHR34706">
    <property type="entry name" value="SLR1338 PROTEIN"/>
    <property type="match status" value="1"/>
</dbReference>
<dbReference type="Proteomes" id="UP001365542">
    <property type="component" value="Unassembled WGS sequence"/>
</dbReference>
<keyword evidence="1" id="KW-0040">ANK repeat</keyword>
<dbReference type="PROSITE" id="PS50297">
    <property type="entry name" value="ANK_REP_REGION"/>
    <property type="match status" value="1"/>
</dbReference>
<dbReference type="InterPro" id="IPR036770">
    <property type="entry name" value="Ankyrin_rpt-contain_sf"/>
</dbReference>
<evidence type="ECO:0000313" key="3">
    <source>
        <dbReference type="EMBL" id="KAK6543445.1"/>
    </source>
</evidence>
<dbReference type="InterPro" id="IPR002110">
    <property type="entry name" value="Ankyrin_rpt"/>
</dbReference>
<feature type="repeat" description="ANK" evidence="1">
    <location>
        <begin position="35"/>
        <end position="67"/>
    </location>
</feature>
<name>A0AAV9XMV5_9PEZI</name>
<protein>
    <recommendedName>
        <fullName evidence="5">Ankyrin</fullName>
    </recommendedName>
</protein>
<evidence type="ECO:0000256" key="2">
    <source>
        <dbReference type="SAM" id="Phobius"/>
    </source>
</evidence>
<keyword evidence="2" id="KW-0472">Membrane</keyword>
<dbReference type="Pfam" id="PF12796">
    <property type="entry name" value="Ank_2"/>
    <property type="match status" value="1"/>
</dbReference>
<dbReference type="Pfam" id="PF00023">
    <property type="entry name" value="Ank"/>
    <property type="match status" value="1"/>
</dbReference>
<keyword evidence="2" id="KW-1133">Transmembrane helix</keyword>
<dbReference type="EMBL" id="JAVHJO010000001">
    <property type="protein sequence ID" value="KAK6543445.1"/>
    <property type="molecule type" value="Genomic_DNA"/>
</dbReference>
<feature type="repeat" description="ANK" evidence="1">
    <location>
        <begin position="67"/>
        <end position="102"/>
    </location>
</feature>
<reference evidence="3 4" key="1">
    <citation type="submission" date="2019-10" db="EMBL/GenBank/DDBJ databases">
        <authorList>
            <person name="Palmer J.M."/>
        </authorList>
    </citation>
    <scope>NUCLEOTIDE SEQUENCE [LARGE SCALE GENOMIC DNA]</scope>
    <source>
        <strain evidence="3 4">TWF694</strain>
    </source>
</reference>
<feature type="transmembrane region" description="Helical" evidence="2">
    <location>
        <begin position="171"/>
        <end position="187"/>
    </location>
</feature>
<gene>
    <name evidence="3" type="ORF">TWF694_000192</name>
</gene>
<dbReference type="SUPFAM" id="SSF48403">
    <property type="entry name" value="Ankyrin repeat"/>
    <property type="match status" value="1"/>
</dbReference>
<evidence type="ECO:0000256" key="1">
    <source>
        <dbReference type="PROSITE-ProRule" id="PRU00023"/>
    </source>
</evidence>
<dbReference type="Gene3D" id="1.25.40.20">
    <property type="entry name" value="Ankyrin repeat-containing domain"/>
    <property type="match status" value="1"/>
</dbReference>
<sequence>MPPTITKLIWDGNFTKGDLDGVDEAKINEPDPSNSGLTPLCAAVWTGNVEAVKLLIKNKADVKRRGSTRSPLWIAASKTEKNVGQIIQLLIGKGADPTVASEDDYNSTPLLNAVVRKCHPDILSYLVDAGASPSATDSTGQSAQSIAEKEKHRKVLNALLPKGRRTKDRSNSVYLVVAVMLFVVAWVNKNAKAAFASIILAAFQFSGIFDRIIPKKVAETTTLEDFRAEMKDFVKDSNLREFFPEKDPFIDSVINKAAMLGRNPENSTDPKDLAKLALYQPVIYCDDSGSMREGTRREDLRSLVKRVAEVTTKIVPDNEGVEIRFINLPTAPHFSKPKLNAIDAIMAEAKYDGWTAIGTNLKEKVLEPLIYAKLRQEKAVLTRPVLICIITDGSPEDPVVNEKRETLQNNIIECGDILEKHGYHRDGDAEEAEEFLDELRNAKLDGVLYCTTERLDDKYEGLRENECQLEQWLMSPIMPA</sequence>
<dbReference type="AlphaFoldDB" id="A0AAV9XMV5"/>
<comment type="caution">
    <text evidence="3">The sequence shown here is derived from an EMBL/GenBank/DDBJ whole genome shotgun (WGS) entry which is preliminary data.</text>
</comment>
<dbReference type="SMART" id="SM00248">
    <property type="entry name" value="ANK"/>
    <property type="match status" value="4"/>
</dbReference>
<evidence type="ECO:0008006" key="5">
    <source>
        <dbReference type="Google" id="ProtNLM"/>
    </source>
</evidence>
<dbReference type="PANTHER" id="PTHR34706:SF3">
    <property type="entry name" value="ANKYRIN REPEAT PROTEIN (AFU_ORTHOLOGUE AFUA_7G06200)"/>
    <property type="match status" value="1"/>
</dbReference>
<keyword evidence="2" id="KW-0812">Transmembrane</keyword>
<organism evidence="3 4">
    <name type="scientific">Orbilia ellipsospora</name>
    <dbReference type="NCBI Taxonomy" id="2528407"/>
    <lineage>
        <taxon>Eukaryota</taxon>
        <taxon>Fungi</taxon>
        <taxon>Dikarya</taxon>
        <taxon>Ascomycota</taxon>
        <taxon>Pezizomycotina</taxon>
        <taxon>Orbiliomycetes</taxon>
        <taxon>Orbiliales</taxon>
        <taxon>Orbiliaceae</taxon>
        <taxon>Orbilia</taxon>
    </lineage>
</organism>
<evidence type="ECO:0000313" key="4">
    <source>
        <dbReference type="Proteomes" id="UP001365542"/>
    </source>
</evidence>